<feature type="domain" description="GGDEF" evidence="1">
    <location>
        <begin position="479"/>
        <end position="607"/>
    </location>
</feature>
<protein>
    <recommendedName>
        <fullName evidence="6">Diguanylate cyclase</fullName>
    </recommendedName>
</protein>
<evidence type="ECO:0000313" key="4">
    <source>
        <dbReference type="EMBL" id="GAA0501854.1"/>
    </source>
</evidence>
<accession>A0ABP3LME3</accession>
<dbReference type="Gene3D" id="1.10.3210.10">
    <property type="entry name" value="Hypothetical protein af1432"/>
    <property type="match status" value="1"/>
</dbReference>
<dbReference type="InterPro" id="IPR006674">
    <property type="entry name" value="HD_domain"/>
</dbReference>
<dbReference type="InterPro" id="IPR003607">
    <property type="entry name" value="HD/PDEase_dom"/>
</dbReference>
<feature type="domain" description="HD" evidence="2">
    <location>
        <begin position="225"/>
        <end position="349"/>
    </location>
</feature>
<dbReference type="InterPro" id="IPR052020">
    <property type="entry name" value="Cyclic_di-GMP/3'3'-cGAMP_PDE"/>
</dbReference>
<dbReference type="InterPro" id="IPR000160">
    <property type="entry name" value="GGDEF_dom"/>
</dbReference>
<dbReference type="PROSITE" id="PS51832">
    <property type="entry name" value="HD_GYP"/>
    <property type="match status" value="1"/>
</dbReference>
<dbReference type="SUPFAM" id="SSF55073">
    <property type="entry name" value="Nucleotide cyclase"/>
    <property type="match status" value="1"/>
</dbReference>
<evidence type="ECO:0000259" key="3">
    <source>
        <dbReference type="PROSITE" id="PS51832"/>
    </source>
</evidence>
<dbReference type="PROSITE" id="PS50887">
    <property type="entry name" value="GGDEF"/>
    <property type="match status" value="1"/>
</dbReference>
<dbReference type="SMART" id="SM00471">
    <property type="entry name" value="HDc"/>
    <property type="match status" value="1"/>
</dbReference>
<dbReference type="Gene3D" id="1.25.40.10">
    <property type="entry name" value="Tetratricopeptide repeat domain"/>
    <property type="match status" value="1"/>
</dbReference>
<dbReference type="SMART" id="SM00267">
    <property type="entry name" value="GGDEF"/>
    <property type="match status" value="1"/>
</dbReference>
<dbReference type="InterPro" id="IPR037522">
    <property type="entry name" value="HD_GYP_dom"/>
</dbReference>
<sequence length="607" mass="66678">MNLGDFLAAAGHTGEAESHLLRALSLSDGHEFRTIKISVLGSLCALHEQLGQHGEATREAQLALRIALEVGSAQGEIEARIALGRLYLHAGQPGPAEQELLQALELARGSQMPKEQVLAHEQLVRVYRQAGRLEDALDHAESLRALERTTFDTDRDRQIRNLTVLFEVERAQQEAQLYRVRSEVEQEARQVAERQVLERTAELARAQHEVVARLAIAAEYRDDTTGEHTRRVGQAAARIARALGWSETQASVLGVAARLHDVGKIAIPDAILLKRGRLTPDEFRQMQSHTLIGSRILSGSRSALLAMAEEIARSHHERWDGTGYPLGLQADAIPLTGRIVAIADVFDALTQARPYKAAWTTAEALRELQAQAGRHFDPALVAVAVDVLVNLHEGDSLFLNLYDSQEAPPLAEGEASQVLAVFEQLLMERTRELELARREAELSAQRMERMALTDSLTGLNNRRALEQDLEQRTAPLGHTPFTVLSLDIDGLKILNDTRGHSAGDALLNAVAAALTPAFDGCGQAYRIGGDEFAVICNQVITAAELHARLETMALHLQQAGYPNRPFSTGAAEYPGDSSSAGDLLRISDQRMYQEKIRRRQTRAAQPV</sequence>
<dbReference type="InterPro" id="IPR043128">
    <property type="entry name" value="Rev_trsase/Diguanyl_cyclase"/>
</dbReference>
<dbReference type="EMBL" id="BAAADB010000004">
    <property type="protein sequence ID" value="GAA0501854.1"/>
    <property type="molecule type" value="Genomic_DNA"/>
</dbReference>
<dbReference type="PANTHER" id="PTHR45228">
    <property type="entry name" value="CYCLIC DI-GMP PHOSPHODIESTERASE TM_0186-RELATED"/>
    <property type="match status" value="1"/>
</dbReference>
<dbReference type="InterPro" id="IPR011990">
    <property type="entry name" value="TPR-like_helical_dom_sf"/>
</dbReference>
<dbReference type="CDD" id="cd01949">
    <property type="entry name" value="GGDEF"/>
    <property type="match status" value="1"/>
</dbReference>
<proteinExistence type="predicted"/>
<dbReference type="Proteomes" id="UP001500191">
    <property type="component" value="Unassembled WGS sequence"/>
</dbReference>
<dbReference type="PANTHER" id="PTHR45228:SF8">
    <property type="entry name" value="TWO-COMPONENT RESPONSE REGULATOR-RELATED"/>
    <property type="match status" value="1"/>
</dbReference>
<dbReference type="CDD" id="cd00077">
    <property type="entry name" value="HDc"/>
    <property type="match status" value="1"/>
</dbReference>
<dbReference type="Gene3D" id="3.30.70.270">
    <property type="match status" value="1"/>
</dbReference>
<reference evidence="5" key="1">
    <citation type="journal article" date="2019" name="Int. J. Syst. Evol. Microbiol.">
        <title>The Global Catalogue of Microorganisms (GCM) 10K type strain sequencing project: providing services to taxonomists for standard genome sequencing and annotation.</title>
        <authorList>
            <consortium name="The Broad Institute Genomics Platform"/>
            <consortium name="The Broad Institute Genome Sequencing Center for Infectious Disease"/>
            <person name="Wu L."/>
            <person name="Ma J."/>
        </authorList>
    </citation>
    <scope>NUCLEOTIDE SEQUENCE [LARGE SCALE GENOMIC DNA]</scope>
    <source>
        <strain evidence="5">JCM 14368</strain>
    </source>
</reference>
<dbReference type="NCBIfam" id="TIGR00254">
    <property type="entry name" value="GGDEF"/>
    <property type="match status" value="1"/>
</dbReference>
<dbReference type="Pfam" id="PF00990">
    <property type="entry name" value="GGDEF"/>
    <property type="match status" value="1"/>
</dbReference>
<keyword evidence="5" id="KW-1185">Reference proteome</keyword>
<dbReference type="Pfam" id="PF13487">
    <property type="entry name" value="HD_5"/>
    <property type="match status" value="1"/>
</dbReference>
<comment type="caution">
    <text evidence="4">The sequence shown here is derived from an EMBL/GenBank/DDBJ whole genome shotgun (WGS) entry which is preliminary data.</text>
</comment>
<gene>
    <name evidence="4" type="ORF">GCM10008937_06760</name>
</gene>
<dbReference type="SUPFAM" id="SSF48452">
    <property type="entry name" value="TPR-like"/>
    <property type="match status" value="1"/>
</dbReference>
<dbReference type="SUPFAM" id="SSF109604">
    <property type="entry name" value="HD-domain/PDEase-like"/>
    <property type="match status" value="1"/>
</dbReference>
<dbReference type="PROSITE" id="PS51831">
    <property type="entry name" value="HD"/>
    <property type="match status" value="1"/>
</dbReference>
<evidence type="ECO:0000259" key="2">
    <source>
        <dbReference type="PROSITE" id="PS51831"/>
    </source>
</evidence>
<dbReference type="RefSeq" id="WP_343756055.1">
    <property type="nucleotide sequence ID" value="NZ_BAAADB010000004.1"/>
</dbReference>
<evidence type="ECO:0008006" key="6">
    <source>
        <dbReference type="Google" id="ProtNLM"/>
    </source>
</evidence>
<feature type="domain" description="HD-GYP" evidence="3">
    <location>
        <begin position="203"/>
        <end position="400"/>
    </location>
</feature>
<name>A0ABP3LME3_9DEIO</name>
<evidence type="ECO:0000259" key="1">
    <source>
        <dbReference type="PROSITE" id="PS50887"/>
    </source>
</evidence>
<dbReference type="InterPro" id="IPR029787">
    <property type="entry name" value="Nucleotide_cyclase"/>
</dbReference>
<organism evidence="4 5">
    <name type="scientific">Deinococcus depolymerans</name>
    <dbReference type="NCBI Taxonomy" id="392408"/>
    <lineage>
        <taxon>Bacteria</taxon>
        <taxon>Thermotogati</taxon>
        <taxon>Deinococcota</taxon>
        <taxon>Deinococci</taxon>
        <taxon>Deinococcales</taxon>
        <taxon>Deinococcaceae</taxon>
        <taxon>Deinococcus</taxon>
    </lineage>
</organism>
<evidence type="ECO:0000313" key="5">
    <source>
        <dbReference type="Proteomes" id="UP001500191"/>
    </source>
</evidence>